<dbReference type="PANTHER" id="PTHR43751">
    <property type="entry name" value="SULFATASE"/>
    <property type="match status" value="1"/>
</dbReference>
<evidence type="ECO:0000313" key="4">
    <source>
        <dbReference type="Proteomes" id="UP000077628"/>
    </source>
</evidence>
<dbReference type="Proteomes" id="UP000077628">
    <property type="component" value="Unassembled WGS sequence"/>
</dbReference>
<reference evidence="4" key="1">
    <citation type="submission" date="2016-03" db="EMBL/GenBank/DDBJ databases">
        <authorList>
            <person name="Heylen K."/>
            <person name="De Vos P."/>
            <person name="Vekeman B."/>
        </authorList>
    </citation>
    <scope>NUCLEOTIDE SEQUENCE [LARGE SCALE GENOMIC DNA]</scope>
    <source>
        <strain evidence="4">R-45383</strain>
    </source>
</reference>
<evidence type="ECO:0000256" key="1">
    <source>
        <dbReference type="SAM" id="Phobius"/>
    </source>
</evidence>
<gene>
    <name evidence="3" type="ORF">A1355_09385</name>
</gene>
<dbReference type="SUPFAM" id="SSF53649">
    <property type="entry name" value="Alkaline phosphatase-like"/>
    <property type="match status" value="1"/>
</dbReference>
<feature type="transmembrane region" description="Helical" evidence="1">
    <location>
        <begin position="34"/>
        <end position="53"/>
    </location>
</feature>
<protein>
    <recommendedName>
        <fullName evidence="2">Sulfatase N-terminal domain-containing protein</fullName>
    </recommendedName>
</protein>
<evidence type="ECO:0000313" key="3">
    <source>
        <dbReference type="EMBL" id="OAI16714.1"/>
    </source>
</evidence>
<feature type="domain" description="Sulfatase N-terminal" evidence="2">
    <location>
        <begin position="185"/>
        <end position="527"/>
    </location>
</feature>
<keyword evidence="1" id="KW-0812">Transmembrane</keyword>
<dbReference type="STRING" id="702114.A1355_09385"/>
<keyword evidence="1" id="KW-0472">Membrane</keyword>
<dbReference type="AlphaFoldDB" id="A0A177NGG0"/>
<organism evidence="3 4">
    <name type="scientific">Methylomonas koyamae</name>
    <dbReference type="NCBI Taxonomy" id="702114"/>
    <lineage>
        <taxon>Bacteria</taxon>
        <taxon>Pseudomonadati</taxon>
        <taxon>Pseudomonadota</taxon>
        <taxon>Gammaproteobacteria</taxon>
        <taxon>Methylococcales</taxon>
        <taxon>Methylococcaceae</taxon>
        <taxon>Methylomonas</taxon>
    </lineage>
</organism>
<dbReference type="InterPro" id="IPR000917">
    <property type="entry name" value="Sulfatase_N"/>
</dbReference>
<feature type="transmembrane region" description="Helical" evidence="1">
    <location>
        <begin position="73"/>
        <end position="100"/>
    </location>
</feature>
<accession>A0A177NGG0</accession>
<dbReference type="InterPro" id="IPR017850">
    <property type="entry name" value="Alkaline_phosphatase_core_sf"/>
</dbReference>
<dbReference type="Pfam" id="PF00884">
    <property type="entry name" value="Sulfatase"/>
    <property type="match status" value="1"/>
</dbReference>
<dbReference type="InterPro" id="IPR052701">
    <property type="entry name" value="GAG_Ulvan_Degrading_Sulfatases"/>
</dbReference>
<dbReference type="CDD" id="cd16148">
    <property type="entry name" value="sulfatase_like"/>
    <property type="match status" value="1"/>
</dbReference>
<dbReference type="Gene3D" id="3.40.720.10">
    <property type="entry name" value="Alkaline Phosphatase, subunit A"/>
    <property type="match status" value="1"/>
</dbReference>
<evidence type="ECO:0000259" key="2">
    <source>
        <dbReference type="Pfam" id="PF00884"/>
    </source>
</evidence>
<sequence length="676" mass="76155">MVALISQTWHNYSRTGPGIPEEVERKFRWHMVYAGLRLALWCYVIFLLTALPGPIFWQSCALLLNIEFKTSTAFFFGLCSSALVIGYFFCYQLLFSPGAIQLSFQYRFSRLYGLHDALTPAILKSIKFAGIFVWVTISGLSLFSAALPETVYIFAINLIYGWLAISIRVKEPAPLESKPKSPSFPNIVMIGADTLRCDRLGAYRYRRNLTPNIDKLCADGVLLGNCITPVARTAPSVASLFSGLWPYQHGIRDNYPSAEECRLPHPSLVQCLKAQGYSTLAVSDWAGADFGKIDFGFETVSLPEDQWNLKLLFRQGPSVIRGFLSLFTNNSLGKKYLPELYYLAGMPLTGKLGRECRQFIASAAREERPFFLNLFTSTTHVPFTCDYPYYKLFTPENYRGESKFIMTKLATPCEIVDKQQRGSDYFDVPQIINLYDSCVRQFDDEVGKIVDFIEQSGLSENTLIVIYSDHGADFFETGCWGQGNTLLGKDPSGRIPLVMKGPGMPKGVKFEPVCRAVDVMPTLLGWLKLDVPEHLPGTNLMPYILENRSPNLYAYQETGIWLGKVPGLHPEQILYPNIVELLDIPDQQAGTLVINAKYYPTVIQAKSRSIQDERWKLICIATHRGPVYQLYDLETDAYRDVASEFPEIYARLQAQLAIHLKADPYWNPAPTTPSAA</sequence>
<dbReference type="EMBL" id="LUUK01000183">
    <property type="protein sequence ID" value="OAI16714.1"/>
    <property type="molecule type" value="Genomic_DNA"/>
</dbReference>
<feature type="transmembrane region" description="Helical" evidence="1">
    <location>
        <begin position="121"/>
        <end position="145"/>
    </location>
</feature>
<keyword evidence="1" id="KW-1133">Transmembrane helix</keyword>
<comment type="caution">
    <text evidence="3">The sequence shown here is derived from an EMBL/GenBank/DDBJ whole genome shotgun (WGS) entry which is preliminary data.</text>
</comment>
<keyword evidence="4" id="KW-1185">Reference proteome</keyword>
<proteinExistence type="predicted"/>
<dbReference type="PANTHER" id="PTHR43751:SF3">
    <property type="entry name" value="SULFATASE N-TERMINAL DOMAIN-CONTAINING PROTEIN"/>
    <property type="match status" value="1"/>
</dbReference>
<name>A0A177NGG0_9GAMM</name>